<gene>
    <name evidence="1" type="ORF">NW209_14025</name>
</gene>
<dbReference type="RefSeq" id="WP_018710636.1">
    <property type="nucleotide sequence ID" value="NZ_CALULB010000031.1"/>
</dbReference>
<dbReference type="SUPFAM" id="SSF102829">
    <property type="entry name" value="Cell division protein ZapA-like"/>
    <property type="match status" value="1"/>
</dbReference>
<evidence type="ECO:0000313" key="2">
    <source>
        <dbReference type="Proteomes" id="UP001204579"/>
    </source>
</evidence>
<comment type="caution">
    <text evidence="1">The sequence shown here is derived from an EMBL/GenBank/DDBJ whole genome shotgun (WGS) entry which is preliminary data.</text>
</comment>
<dbReference type="GeneID" id="82443109"/>
<name>A0AAW5NBD8_9BACT</name>
<dbReference type="AlphaFoldDB" id="A0AAW5NBD8"/>
<dbReference type="Pfam" id="PF05164">
    <property type="entry name" value="ZapA"/>
    <property type="match status" value="1"/>
</dbReference>
<reference evidence="1 2" key="1">
    <citation type="submission" date="2022-08" db="EMBL/GenBank/DDBJ databases">
        <authorList>
            <person name="Zeman M."/>
            <person name="Kubasova T."/>
        </authorList>
    </citation>
    <scope>NUCLEOTIDE SEQUENCE [LARGE SCALE GENOMIC DNA]</scope>
    <source>
        <strain evidence="1 2">ET62</strain>
    </source>
</reference>
<evidence type="ECO:0000313" key="1">
    <source>
        <dbReference type="EMBL" id="MCR8875114.1"/>
    </source>
</evidence>
<dbReference type="EMBL" id="JANRHJ010000020">
    <property type="protein sequence ID" value="MCR8875114.1"/>
    <property type="molecule type" value="Genomic_DNA"/>
</dbReference>
<proteinExistence type="predicted"/>
<sequence length="98" mass="12029">MDDKMKIHLLIDNDRYPLTIRREEEVLYREAARQIDYKLNKYRRMYPEFTTARHWAMAALELAFENVSLKDRNDTQPYLDKLKQLEKDIDDCIRKDFE</sequence>
<keyword evidence="1" id="KW-0131">Cell cycle</keyword>
<organism evidence="1 2">
    <name type="scientific">Phocaeicola barnesiae</name>
    <dbReference type="NCBI Taxonomy" id="376804"/>
    <lineage>
        <taxon>Bacteria</taxon>
        <taxon>Pseudomonadati</taxon>
        <taxon>Bacteroidota</taxon>
        <taxon>Bacteroidia</taxon>
        <taxon>Bacteroidales</taxon>
        <taxon>Bacteroidaceae</taxon>
        <taxon>Phocaeicola</taxon>
    </lineage>
</organism>
<dbReference type="GO" id="GO:0051301">
    <property type="term" value="P:cell division"/>
    <property type="evidence" value="ECO:0007669"/>
    <property type="project" value="UniProtKB-KW"/>
</dbReference>
<dbReference type="InterPro" id="IPR036192">
    <property type="entry name" value="Cell_div_ZapA-like_sf"/>
</dbReference>
<dbReference type="InterPro" id="IPR007838">
    <property type="entry name" value="Cell_div_ZapA-like"/>
</dbReference>
<accession>A0AAW5NBD8</accession>
<keyword evidence="1" id="KW-0132">Cell division</keyword>
<protein>
    <submittedName>
        <fullName evidence="1">Cell division protein ZapA</fullName>
    </submittedName>
</protein>
<dbReference type="Proteomes" id="UP001204579">
    <property type="component" value="Unassembled WGS sequence"/>
</dbReference>
<keyword evidence="2" id="KW-1185">Reference proteome</keyword>